<evidence type="ECO:0000313" key="9">
    <source>
        <dbReference type="Proteomes" id="UP001152888"/>
    </source>
</evidence>
<dbReference type="PANTHER" id="PTHR21567:SF9">
    <property type="entry name" value="CLIP-ASSOCIATING PROTEIN"/>
    <property type="match status" value="1"/>
</dbReference>
<feature type="compositionally biased region" description="Low complexity" evidence="6">
    <location>
        <begin position="1077"/>
        <end position="1086"/>
    </location>
</feature>
<feature type="region of interest" description="Disordered" evidence="6">
    <location>
        <begin position="625"/>
        <end position="815"/>
    </location>
</feature>
<keyword evidence="4" id="KW-0206">Cytoskeleton</keyword>
<comment type="subcellular location">
    <subcellularLocation>
        <location evidence="1">Cytoplasm</location>
        <location evidence="1">Cytoskeleton</location>
    </subcellularLocation>
</comment>
<dbReference type="EMBL" id="CAKOFQ010006995">
    <property type="protein sequence ID" value="CAH1986211.1"/>
    <property type="molecule type" value="Genomic_DNA"/>
</dbReference>
<reference evidence="8" key="1">
    <citation type="submission" date="2022-03" db="EMBL/GenBank/DDBJ databases">
        <authorList>
            <person name="Sayadi A."/>
        </authorList>
    </citation>
    <scope>NUCLEOTIDE SEQUENCE</scope>
</reference>
<dbReference type="GO" id="GO:0090307">
    <property type="term" value="P:mitotic spindle assembly"/>
    <property type="evidence" value="ECO:0007669"/>
    <property type="project" value="TreeGrafter"/>
</dbReference>
<evidence type="ECO:0000256" key="6">
    <source>
        <dbReference type="SAM" id="MobiDB-lite"/>
    </source>
</evidence>
<feature type="region of interest" description="Disordered" evidence="6">
    <location>
        <begin position="1061"/>
        <end position="1096"/>
    </location>
</feature>
<evidence type="ECO:0000259" key="7">
    <source>
        <dbReference type="SMART" id="SM01349"/>
    </source>
</evidence>
<feature type="repeat" description="HEAT" evidence="5">
    <location>
        <begin position="169"/>
        <end position="207"/>
    </location>
</feature>
<name>A0A9P0KZW1_ACAOB</name>
<dbReference type="GO" id="GO:0008017">
    <property type="term" value="F:microtubule binding"/>
    <property type="evidence" value="ECO:0007669"/>
    <property type="project" value="TreeGrafter"/>
</dbReference>
<feature type="compositionally biased region" description="Low complexity" evidence="6">
    <location>
        <begin position="661"/>
        <end position="677"/>
    </location>
</feature>
<evidence type="ECO:0000313" key="8">
    <source>
        <dbReference type="EMBL" id="CAH1986211.1"/>
    </source>
</evidence>
<sequence length="1455" mass="161407">MAYNSRPQSLDGFTPYLSRQDLLFRQQLGADLLTYLAEPTNSVQCEDIGQFIDDLVPWMQSMNHKVSSTGIEVLTYLADRLGSDFRPYIQTVLPHAVDRLGDAKDSVREKAQLLLLKLLERGAVQPQQLLDKLRPHFQHKNGKVREEVLRCLVNTLNEYGTNSLSLSKFIPDIAGLLSDPTPSVRDTAFNTLVELYRHVGERLRIDLQRKQLVPASKWSALTARFDEAKLAEELLPTAVKNVGDAVGLDDVDRIAMPKPAVPVKKPTLGSAVKQKLSATPSSANSAGAMDEDYFISSFEDCPTVQIFSLREATEQLKTIHDIISDSNKEWNRRVDALKRIRSLIIAGALNYEEFYTVIRNLDIPLQGTLKDLRSQVVREACVTISYLSQCLGNRFEKTAEVLLQQLINLIQNSAKVMATSGLIAVRFIIQYTHSSRLTPIITNNAIKSKSKEIRKACCEFVEYILGNWTKHSLERHNGALQEAVKNGIADADPEARQCSRRAFKSFKEHFPEQAETLLQSLDPAYKRALQGESMSASSSQSNIAGSLKMSRTYGRSAVTSASGSTENVCAASGGLHRVPSLPRTYRRSSGIPVLTKENSGRRGFRSNSAIDLQAAQRAKARAQYSAMARSKIQSGTASLPRPRKLSDQMASPERTSRTRSRNSQSQPTSRSGSPSSRLAYIYQRNTGDHDSPRTRRLPSGIPRSTTGSRDGSRETSPTRGPMSRFRKGSGSGERPPLNPASRPVLAQKILQQSREAENALADVLNSSDHFRTPRRAMRSMDNHSDESETSSVCSERSSDRSFDNFKRPSDSYSWSGSQQRLASRDLWEPSRDINQIIAMCASTTWQERKDGLLSLQYYMANEIPLTVGELKHLTEIFTKMFMDSHTKGLGVFLDTLHEVIKSYKHELHSWLYVLLQRVFLKIGTETLTSIQHKLLATLDLIRSSFPMPALFAATYRFLVDATQTPNARVKVTALNFISQLCNGGGEEAAQHIATAPSAGQALMKIVTYAQDAKSAETRAAARACIVAMWNCNTSQITMLLAELPTEAQEVASAAVRGHMRAAQGGAAGDEPGSPLVSTGATASSPRGAGGSPGYRDVIDHEEVYRNLRRTTAEIQNYSFEIGSKLDRDTASQDSGISQMSVGNDIGREITSLEDRMEDLAIKTHFNIRSGSRSLPYTAVNGVPEASSNGFRSLGDNEDSEQIVLNILDSCLVNNTTPSEEKRKLLLHLNELIIKSGHIEPVKKHFKKILKLLIENLNNGDPVIRIPVLQILRSIFKCQQLKDHWTSFVELLTLRILDAHCIDKREGDHHSKESIMVVKEAEETAAAMSIGPFNTLVEILAPQIRTLSYPSLLGAIKMLTKLIEHNPKEVTDEHLRQIMPGLIKGTDHNESSVRKSSIFCMVAIHKAVSEERMEPYIKLLSGSKLKLLRLYISRLELQTPMPSSPTSPKNNTTTAS</sequence>
<feature type="region of interest" description="Disordered" evidence="6">
    <location>
        <begin position="574"/>
        <end position="607"/>
    </location>
</feature>
<protein>
    <recommendedName>
        <fullName evidence="7">TOG domain-containing protein</fullName>
    </recommendedName>
</protein>
<dbReference type="SMART" id="SM01349">
    <property type="entry name" value="TOG"/>
    <property type="match status" value="4"/>
</dbReference>
<accession>A0A9P0KZW1</accession>
<feature type="domain" description="TOG" evidence="7">
    <location>
        <begin position="308"/>
        <end position="543"/>
    </location>
</feature>
<dbReference type="GO" id="GO:0045180">
    <property type="term" value="C:basal cortex"/>
    <property type="evidence" value="ECO:0007669"/>
    <property type="project" value="TreeGrafter"/>
</dbReference>
<dbReference type="PANTHER" id="PTHR21567">
    <property type="entry name" value="CLASP"/>
    <property type="match status" value="1"/>
</dbReference>
<evidence type="ECO:0000256" key="3">
    <source>
        <dbReference type="ARBA" id="ARBA00022737"/>
    </source>
</evidence>
<dbReference type="Gene3D" id="1.25.10.10">
    <property type="entry name" value="Leucine-rich Repeat Variant"/>
    <property type="match status" value="4"/>
</dbReference>
<keyword evidence="3" id="KW-0677">Repeat</keyword>
<dbReference type="OrthoDB" id="46159at2759"/>
<dbReference type="GO" id="GO:0005876">
    <property type="term" value="C:spindle microtubule"/>
    <property type="evidence" value="ECO:0007669"/>
    <property type="project" value="TreeGrafter"/>
</dbReference>
<evidence type="ECO:0000256" key="1">
    <source>
        <dbReference type="ARBA" id="ARBA00004245"/>
    </source>
</evidence>
<dbReference type="InterPro" id="IPR011989">
    <property type="entry name" value="ARM-like"/>
</dbReference>
<dbReference type="GO" id="GO:0072686">
    <property type="term" value="C:mitotic spindle"/>
    <property type="evidence" value="ECO:0007669"/>
    <property type="project" value="TreeGrafter"/>
</dbReference>
<evidence type="ECO:0000256" key="5">
    <source>
        <dbReference type="PROSITE-ProRule" id="PRU00103"/>
    </source>
</evidence>
<dbReference type="PROSITE" id="PS50077">
    <property type="entry name" value="HEAT_REPEAT"/>
    <property type="match status" value="1"/>
</dbReference>
<comment type="caution">
    <text evidence="8">The sequence shown here is derived from an EMBL/GenBank/DDBJ whole genome shotgun (WGS) entry which is preliminary data.</text>
</comment>
<dbReference type="Pfam" id="PF12348">
    <property type="entry name" value="CLASP_N"/>
    <property type="match status" value="2"/>
</dbReference>
<feature type="domain" description="TOG" evidence="7">
    <location>
        <begin position="1192"/>
        <end position="1440"/>
    </location>
</feature>
<dbReference type="GO" id="GO:0005881">
    <property type="term" value="C:cytoplasmic microtubule"/>
    <property type="evidence" value="ECO:0007669"/>
    <property type="project" value="TreeGrafter"/>
</dbReference>
<dbReference type="GO" id="GO:1902903">
    <property type="term" value="P:regulation of supramolecular fiber organization"/>
    <property type="evidence" value="ECO:0007669"/>
    <property type="project" value="UniProtKB-ARBA"/>
</dbReference>
<organism evidence="8 9">
    <name type="scientific">Acanthoscelides obtectus</name>
    <name type="common">Bean weevil</name>
    <name type="synonym">Bruchus obtectus</name>
    <dbReference type="NCBI Taxonomy" id="200917"/>
    <lineage>
        <taxon>Eukaryota</taxon>
        <taxon>Metazoa</taxon>
        <taxon>Ecdysozoa</taxon>
        <taxon>Arthropoda</taxon>
        <taxon>Hexapoda</taxon>
        <taxon>Insecta</taxon>
        <taxon>Pterygota</taxon>
        <taxon>Neoptera</taxon>
        <taxon>Endopterygota</taxon>
        <taxon>Coleoptera</taxon>
        <taxon>Polyphaga</taxon>
        <taxon>Cucujiformia</taxon>
        <taxon>Chrysomeloidea</taxon>
        <taxon>Chrysomelidae</taxon>
        <taxon>Bruchinae</taxon>
        <taxon>Bruchini</taxon>
        <taxon>Acanthoscelides</taxon>
    </lineage>
</organism>
<keyword evidence="9" id="KW-1185">Reference proteome</keyword>
<feature type="domain" description="TOG" evidence="7">
    <location>
        <begin position="8"/>
        <end position="234"/>
    </location>
</feature>
<dbReference type="InterPro" id="IPR024395">
    <property type="entry name" value="CLASP_N_dom"/>
</dbReference>
<dbReference type="SUPFAM" id="SSF48371">
    <property type="entry name" value="ARM repeat"/>
    <property type="match status" value="2"/>
</dbReference>
<gene>
    <name evidence="8" type="ORF">ACAOBT_LOCUS17122</name>
</gene>
<evidence type="ECO:0000256" key="4">
    <source>
        <dbReference type="ARBA" id="ARBA00023212"/>
    </source>
</evidence>
<dbReference type="InterPro" id="IPR021133">
    <property type="entry name" value="HEAT_type_2"/>
</dbReference>
<proteinExistence type="predicted"/>
<dbReference type="GO" id="GO:0000776">
    <property type="term" value="C:kinetochore"/>
    <property type="evidence" value="ECO:0007669"/>
    <property type="project" value="TreeGrafter"/>
</dbReference>
<dbReference type="InterPro" id="IPR034085">
    <property type="entry name" value="TOG"/>
</dbReference>
<dbReference type="GO" id="GO:0040001">
    <property type="term" value="P:establishment of mitotic spindle localization"/>
    <property type="evidence" value="ECO:0007669"/>
    <property type="project" value="TreeGrafter"/>
</dbReference>
<dbReference type="GO" id="GO:0005815">
    <property type="term" value="C:microtubule organizing center"/>
    <property type="evidence" value="ECO:0007669"/>
    <property type="project" value="TreeGrafter"/>
</dbReference>
<keyword evidence="2" id="KW-0963">Cytoplasm</keyword>
<feature type="compositionally biased region" description="Polar residues" evidence="6">
    <location>
        <begin position="702"/>
        <end position="718"/>
    </location>
</feature>
<evidence type="ECO:0000256" key="2">
    <source>
        <dbReference type="ARBA" id="ARBA00022490"/>
    </source>
</evidence>
<dbReference type="InterPro" id="IPR016024">
    <property type="entry name" value="ARM-type_fold"/>
</dbReference>
<dbReference type="GO" id="GO:0031110">
    <property type="term" value="P:regulation of microtubule polymerization or depolymerization"/>
    <property type="evidence" value="ECO:0007669"/>
    <property type="project" value="UniProtKB-ARBA"/>
</dbReference>
<dbReference type="Proteomes" id="UP001152888">
    <property type="component" value="Unassembled WGS sequence"/>
</dbReference>
<feature type="domain" description="TOG" evidence="7">
    <location>
        <begin position="825"/>
        <end position="1068"/>
    </location>
</feature>
<feature type="compositionally biased region" description="Basic and acidic residues" evidence="6">
    <location>
        <begin position="796"/>
        <end position="809"/>
    </location>
</feature>